<dbReference type="STRING" id="1619103.UU80_C0028G0008"/>
<organism evidence="7 8">
    <name type="scientific">candidate division WWE3 bacterium GW2011_GWA1_41_8</name>
    <dbReference type="NCBI Taxonomy" id="1619103"/>
    <lineage>
        <taxon>Bacteria</taxon>
        <taxon>Katanobacteria</taxon>
    </lineage>
</organism>
<dbReference type="EMBL" id="LCCA01000028">
    <property type="protein sequence ID" value="KKS21487.1"/>
    <property type="molecule type" value="Genomic_DNA"/>
</dbReference>
<reference evidence="7 8" key="1">
    <citation type="journal article" date="2015" name="Nature">
        <title>rRNA introns, odd ribosomes, and small enigmatic genomes across a large radiation of phyla.</title>
        <authorList>
            <person name="Brown C.T."/>
            <person name="Hug L.A."/>
            <person name="Thomas B.C."/>
            <person name="Sharon I."/>
            <person name="Castelle C.J."/>
            <person name="Singh A."/>
            <person name="Wilkins M.J."/>
            <person name="Williams K.H."/>
            <person name="Banfield J.F."/>
        </authorList>
    </citation>
    <scope>NUCLEOTIDE SEQUENCE [LARGE SCALE GENOMIC DNA]</scope>
</reference>
<dbReference type="Proteomes" id="UP000034920">
    <property type="component" value="Unassembled WGS sequence"/>
</dbReference>
<protein>
    <submittedName>
        <fullName evidence="7">Cell division protein FtsK/SpoIIIE</fullName>
    </submittedName>
</protein>
<dbReference type="InterPro" id="IPR002543">
    <property type="entry name" value="FtsK_dom"/>
</dbReference>
<comment type="similarity">
    <text evidence="1">Belongs to the FtsK/SpoIIIE/SftA family.</text>
</comment>
<dbReference type="SMART" id="SM00382">
    <property type="entry name" value="AAA"/>
    <property type="match status" value="1"/>
</dbReference>
<evidence type="ECO:0000259" key="6">
    <source>
        <dbReference type="PROSITE" id="PS50901"/>
    </source>
</evidence>
<dbReference type="InterPro" id="IPR036390">
    <property type="entry name" value="WH_DNA-bd_sf"/>
</dbReference>
<dbReference type="Pfam" id="PF09397">
    <property type="entry name" value="FtsK_gamma"/>
    <property type="match status" value="1"/>
</dbReference>
<dbReference type="InterPro" id="IPR036388">
    <property type="entry name" value="WH-like_DNA-bd_sf"/>
</dbReference>
<proteinExistence type="inferred from homology"/>
<dbReference type="InterPro" id="IPR003593">
    <property type="entry name" value="AAA+_ATPase"/>
</dbReference>
<keyword evidence="7" id="KW-0131">Cell cycle</keyword>
<dbReference type="CDD" id="cd01127">
    <property type="entry name" value="TrwB_TraG_TraD_VirD4"/>
    <property type="match status" value="1"/>
</dbReference>
<evidence type="ECO:0000256" key="3">
    <source>
        <dbReference type="ARBA" id="ARBA00022840"/>
    </source>
</evidence>
<keyword evidence="2 5" id="KW-0547">Nucleotide-binding</keyword>
<comment type="caution">
    <text evidence="7">The sequence shown here is derived from an EMBL/GenBank/DDBJ whole genome shotgun (WGS) entry which is preliminary data.</text>
</comment>
<evidence type="ECO:0000313" key="7">
    <source>
        <dbReference type="EMBL" id="KKS21487.1"/>
    </source>
</evidence>
<evidence type="ECO:0000313" key="8">
    <source>
        <dbReference type="Proteomes" id="UP000034920"/>
    </source>
</evidence>
<dbReference type="AlphaFoldDB" id="A0A0G0XAT3"/>
<dbReference type="PANTHER" id="PTHR22683">
    <property type="entry name" value="SPORULATION PROTEIN RELATED"/>
    <property type="match status" value="1"/>
</dbReference>
<dbReference type="GO" id="GO:0003677">
    <property type="term" value="F:DNA binding"/>
    <property type="evidence" value="ECO:0007669"/>
    <property type="project" value="UniProtKB-KW"/>
</dbReference>
<dbReference type="Pfam" id="PF17854">
    <property type="entry name" value="FtsK_alpha"/>
    <property type="match status" value="1"/>
</dbReference>
<dbReference type="SMART" id="SM00843">
    <property type="entry name" value="Ftsk_gamma"/>
    <property type="match status" value="1"/>
</dbReference>
<accession>A0A0G0XAT3</accession>
<dbReference type="InterPro" id="IPR041027">
    <property type="entry name" value="FtsK_alpha"/>
</dbReference>
<dbReference type="Gene3D" id="1.10.10.10">
    <property type="entry name" value="Winged helix-like DNA-binding domain superfamily/Winged helix DNA-binding domain"/>
    <property type="match status" value="1"/>
</dbReference>
<sequence>MGDYRLYVEPTVPVEAKIEIIPSMSEPQAGLVNGNRPDGTAGMSLAHNLPYSDKVWENPPLDLLFDAPDTPVDRGDVKGREKKIIDTLKSFDINVKVADIQYGPSVTQYALEAETGTKISKIASLQYDLALALASPTGSVRIEAPIPGKSLIGIEVPNNTRVNVNFKSLLSSEPMRGLKSKLGIVMGKDVGGNVVVYDIAKMPHLLVAGATGSGKSVFLHSVIFSMLYRANPNDLRFIMIDPKRTELIHYQDIPHLATPVITDVAKAPSAFRWAVQEMERRYKSFENAKARNIETYNEMSGFQAMPYIIIVVDELAEIMLVDPASVEKSIIRIAQLARATGIHLILAVQRPSTNIITGLIKANIPSRIAFNVASQVDSRVIIDQPGAEKLLGKGDMLFVPPDAPKPTRLQGAFVNDREISNLVNYLKSQGVPPQYDNNIIDMNDKPEKSISAGGESTDEYFDEAVDIVTSLGKASASLLQRRLSIGYARAARILDELEEKSIIGPANGAKPRNILVKSTNIPQLDTFDDSELEEL</sequence>
<dbReference type="Pfam" id="PF01580">
    <property type="entry name" value="FtsK_SpoIIIE"/>
    <property type="match status" value="1"/>
</dbReference>
<name>A0A0G0XAT3_UNCKA</name>
<dbReference type="SUPFAM" id="SSF52540">
    <property type="entry name" value="P-loop containing nucleoside triphosphate hydrolases"/>
    <property type="match status" value="1"/>
</dbReference>
<dbReference type="PROSITE" id="PS50901">
    <property type="entry name" value="FTSK"/>
    <property type="match status" value="1"/>
</dbReference>
<dbReference type="InterPro" id="IPR018541">
    <property type="entry name" value="Ftsk_gamma"/>
</dbReference>
<evidence type="ECO:0000256" key="5">
    <source>
        <dbReference type="PROSITE-ProRule" id="PRU00289"/>
    </source>
</evidence>
<gene>
    <name evidence="7" type="ORF">UU80_C0028G0008</name>
</gene>
<dbReference type="InterPro" id="IPR050206">
    <property type="entry name" value="FtsK/SpoIIIE/SftA"/>
</dbReference>
<dbReference type="PANTHER" id="PTHR22683:SF41">
    <property type="entry name" value="DNA TRANSLOCASE FTSK"/>
    <property type="match status" value="1"/>
</dbReference>
<dbReference type="PATRIC" id="fig|1619103.3.peg.842"/>
<feature type="domain" description="FtsK" evidence="6">
    <location>
        <begin position="192"/>
        <end position="379"/>
    </location>
</feature>
<keyword evidence="3 5" id="KW-0067">ATP-binding</keyword>
<dbReference type="SUPFAM" id="SSF46785">
    <property type="entry name" value="Winged helix' DNA-binding domain"/>
    <property type="match status" value="1"/>
</dbReference>
<dbReference type="GO" id="GO:0005524">
    <property type="term" value="F:ATP binding"/>
    <property type="evidence" value="ECO:0007669"/>
    <property type="project" value="UniProtKB-UniRule"/>
</dbReference>
<feature type="binding site" evidence="5">
    <location>
        <begin position="209"/>
        <end position="216"/>
    </location>
    <ligand>
        <name>ATP</name>
        <dbReference type="ChEBI" id="CHEBI:30616"/>
    </ligand>
</feature>
<evidence type="ECO:0000256" key="1">
    <source>
        <dbReference type="ARBA" id="ARBA00006474"/>
    </source>
</evidence>
<dbReference type="Gene3D" id="3.40.50.300">
    <property type="entry name" value="P-loop containing nucleotide triphosphate hydrolases"/>
    <property type="match status" value="1"/>
</dbReference>
<dbReference type="GO" id="GO:0051301">
    <property type="term" value="P:cell division"/>
    <property type="evidence" value="ECO:0007669"/>
    <property type="project" value="UniProtKB-KW"/>
</dbReference>
<dbReference type="InterPro" id="IPR027417">
    <property type="entry name" value="P-loop_NTPase"/>
</dbReference>
<evidence type="ECO:0000256" key="4">
    <source>
        <dbReference type="ARBA" id="ARBA00023125"/>
    </source>
</evidence>
<evidence type="ECO:0000256" key="2">
    <source>
        <dbReference type="ARBA" id="ARBA00022741"/>
    </source>
</evidence>
<keyword evidence="4" id="KW-0238">DNA-binding</keyword>
<dbReference type="Gene3D" id="3.30.980.40">
    <property type="match status" value="1"/>
</dbReference>
<keyword evidence="7" id="KW-0132">Cell division</keyword>